<dbReference type="Pfam" id="PF00886">
    <property type="entry name" value="Ribosomal_S16"/>
    <property type="match status" value="1"/>
</dbReference>
<reference evidence="4" key="1">
    <citation type="submission" date="2018-05" db="EMBL/GenBank/DDBJ databases">
        <authorList>
            <person name="Lanie J.A."/>
            <person name="Ng W.-L."/>
            <person name="Kazmierczak K.M."/>
            <person name="Andrzejewski T.M."/>
            <person name="Davidsen T.M."/>
            <person name="Wayne K.J."/>
            <person name="Tettelin H."/>
            <person name="Glass J.I."/>
            <person name="Rusch D."/>
            <person name="Podicherti R."/>
            <person name="Tsui H.-C.T."/>
            <person name="Winkler M.E."/>
        </authorList>
    </citation>
    <scope>NUCLEOTIDE SEQUENCE</scope>
</reference>
<dbReference type="InterPro" id="IPR000307">
    <property type="entry name" value="Ribosomal_bS16"/>
</dbReference>
<feature type="region of interest" description="Disordered" evidence="3">
    <location>
        <begin position="88"/>
        <end position="116"/>
    </location>
</feature>
<evidence type="ECO:0000256" key="3">
    <source>
        <dbReference type="SAM" id="MobiDB-lite"/>
    </source>
</evidence>
<feature type="compositionally biased region" description="Basic and acidic residues" evidence="3">
    <location>
        <begin position="101"/>
        <end position="116"/>
    </location>
</feature>
<organism evidence="4">
    <name type="scientific">marine metagenome</name>
    <dbReference type="NCBI Taxonomy" id="408172"/>
    <lineage>
        <taxon>unclassified sequences</taxon>
        <taxon>metagenomes</taxon>
        <taxon>ecological metagenomes</taxon>
    </lineage>
</organism>
<evidence type="ECO:0000256" key="2">
    <source>
        <dbReference type="ARBA" id="ARBA00023274"/>
    </source>
</evidence>
<dbReference type="PANTHER" id="PTHR12919">
    <property type="entry name" value="30S RIBOSOMAL PROTEIN S16"/>
    <property type="match status" value="1"/>
</dbReference>
<dbReference type="HAMAP" id="MF_00385">
    <property type="entry name" value="Ribosomal_bS16"/>
    <property type="match status" value="1"/>
</dbReference>
<dbReference type="GO" id="GO:0006412">
    <property type="term" value="P:translation"/>
    <property type="evidence" value="ECO:0007669"/>
    <property type="project" value="InterPro"/>
</dbReference>
<dbReference type="PANTHER" id="PTHR12919:SF20">
    <property type="entry name" value="SMALL RIBOSOMAL SUBUNIT PROTEIN BS16M"/>
    <property type="match status" value="1"/>
</dbReference>
<evidence type="ECO:0008006" key="5">
    <source>
        <dbReference type="Google" id="ProtNLM"/>
    </source>
</evidence>
<gene>
    <name evidence="4" type="ORF">METZ01_LOCUS451973</name>
</gene>
<dbReference type="GO" id="GO:0005737">
    <property type="term" value="C:cytoplasm"/>
    <property type="evidence" value="ECO:0007669"/>
    <property type="project" value="UniProtKB-ARBA"/>
</dbReference>
<sequence>MALKMRLSRGGSKKRPHYRIVIADARAPRDGRFIERIGIYNPLLPKDSENRVSLDEERAKYWVSKGVKPTDRVRRFLALRNLIEDIERNNPQKAIPRKKKEKEIKPAEAAQAEEKP</sequence>
<accession>A0A382ZV10</accession>
<name>A0A382ZV10_9ZZZZ</name>
<dbReference type="AlphaFoldDB" id="A0A382ZV10"/>
<dbReference type="GO" id="GO:0015935">
    <property type="term" value="C:small ribosomal subunit"/>
    <property type="evidence" value="ECO:0007669"/>
    <property type="project" value="TreeGrafter"/>
</dbReference>
<dbReference type="Gene3D" id="3.30.1320.10">
    <property type="match status" value="1"/>
</dbReference>
<evidence type="ECO:0000256" key="1">
    <source>
        <dbReference type="ARBA" id="ARBA00022980"/>
    </source>
</evidence>
<feature type="non-terminal residue" evidence="4">
    <location>
        <position position="116"/>
    </location>
</feature>
<dbReference type="EMBL" id="UINC01186751">
    <property type="protein sequence ID" value="SVD99119.1"/>
    <property type="molecule type" value="Genomic_DNA"/>
</dbReference>
<keyword evidence="2" id="KW-0687">Ribonucleoprotein</keyword>
<dbReference type="NCBIfam" id="TIGR00002">
    <property type="entry name" value="S16"/>
    <property type="match status" value="1"/>
</dbReference>
<protein>
    <recommendedName>
        <fullName evidence="5">30S ribosomal protein S16</fullName>
    </recommendedName>
</protein>
<dbReference type="SUPFAM" id="SSF54565">
    <property type="entry name" value="Ribosomal protein S16"/>
    <property type="match status" value="1"/>
</dbReference>
<dbReference type="InterPro" id="IPR023803">
    <property type="entry name" value="Ribosomal_bS16_dom_sf"/>
</dbReference>
<keyword evidence="1" id="KW-0689">Ribosomal protein</keyword>
<dbReference type="GO" id="GO:0003735">
    <property type="term" value="F:structural constituent of ribosome"/>
    <property type="evidence" value="ECO:0007669"/>
    <property type="project" value="InterPro"/>
</dbReference>
<evidence type="ECO:0000313" key="4">
    <source>
        <dbReference type="EMBL" id="SVD99119.1"/>
    </source>
</evidence>
<proteinExistence type="inferred from homology"/>